<dbReference type="EnsemblBacteria" id="CAD73588">
    <property type="protein sequence ID" value="CAD73588"/>
    <property type="gene ID" value="RB4107"/>
</dbReference>
<sequence length="42" mass="4595">MTLPSPVVETIGLSLFNRGHDQPSKRLRCETNTPTRVASIDG</sequence>
<protein>
    <submittedName>
        <fullName evidence="2">Uncharacterized protein</fullName>
    </submittedName>
</protein>
<dbReference type="EMBL" id="BX294139">
    <property type="protein sequence ID" value="CAD73588.1"/>
    <property type="molecule type" value="Genomic_DNA"/>
</dbReference>
<reference evidence="2 3" key="1">
    <citation type="journal article" date="2003" name="Proc. Natl. Acad. Sci. U.S.A.">
        <title>Complete genome sequence of the marine planctomycete Pirellula sp. strain 1.</title>
        <authorList>
            <person name="Gloeckner F.O."/>
            <person name="Kube M."/>
            <person name="Bauer M."/>
            <person name="Teeling H."/>
            <person name="Lombardot T."/>
            <person name="Ludwig W."/>
            <person name="Gade D."/>
            <person name="Beck A."/>
            <person name="Borzym K."/>
            <person name="Heitmann K."/>
            <person name="Rabus R."/>
            <person name="Schlesner H."/>
            <person name="Amann R."/>
            <person name="Reinhardt R."/>
        </authorList>
    </citation>
    <scope>NUCLEOTIDE SEQUENCE [LARGE SCALE GENOMIC DNA]</scope>
    <source>
        <strain evidence="3">DSM 10527 / NCIMB 13988 / SH1</strain>
    </source>
</reference>
<gene>
    <name evidence="2" type="ordered locus">RB4107</name>
</gene>
<proteinExistence type="predicted"/>
<feature type="region of interest" description="Disordered" evidence="1">
    <location>
        <begin position="20"/>
        <end position="42"/>
    </location>
</feature>
<evidence type="ECO:0000256" key="1">
    <source>
        <dbReference type="SAM" id="MobiDB-lite"/>
    </source>
</evidence>
<dbReference type="InParanoid" id="Q7UT51"/>
<evidence type="ECO:0000313" key="2">
    <source>
        <dbReference type="EMBL" id="CAD73588.1"/>
    </source>
</evidence>
<accession>Q7UT51</accession>
<dbReference type="Proteomes" id="UP000001025">
    <property type="component" value="Chromosome"/>
</dbReference>
<dbReference type="KEGG" id="rba:RB4107"/>
<evidence type="ECO:0000313" key="3">
    <source>
        <dbReference type="Proteomes" id="UP000001025"/>
    </source>
</evidence>
<keyword evidence="3" id="KW-1185">Reference proteome</keyword>
<feature type="compositionally biased region" description="Basic and acidic residues" evidence="1">
    <location>
        <begin position="20"/>
        <end position="29"/>
    </location>
</feature>
<organism evidence="2 3">
    <name type="scientific">Rhodopirellula baltica (strain DSM 10527 / NCIMB 13988 / SH1)</name>
    <dbReference type="NCBI Taxonomy" id="243090"/>
    <lineage>
        <taxon>Bacteria</taxon>
        <taxon>Pseudomonadati</taxon>
        <taxon>Planctomycetota</taxon>
        <taxon>Planctomycetia</taxon>
        <taxon>Pirellulales</taxon>
        <taxon>Pirellulaceae</taxon>
        <taxon>Rhodopirellula</taxon>
    </lineage>
</organism>
<name>Q7UT51_RHOBA</name>
<dbReference type="AlphaFoldDB" id="Q7UT51"/>
<dbReference type="HOGENOM" id="CLU_3256979_0_0_0"/>